<feature type="domain" description="Large ribosomal subunit protein bL12 C-terminal" evidence="1">
    <location>
        <begin position="15"/>
        <end position="80"/>
    </location>
</feature>
<dbReference type="InterPro" id="IPR013823">
    <property type="entry name" value="Ribosomal_bL12_C"/>
</dbReference>
<evidence type="ECO:0000313" key="3">
    <source>
        <dbReference type="Proteomes" id="UP000179642"/>
    </source>
</evidence>
<accession>A0A1S2QL75</accession>
<reference evidence="2 3" key="1">
    <citation type="submission" date="2016-10" db="EMBL/GenBank/DDBJ databases">
        <title>Genome sequence of Streptomyces sp. MUSC 1.</title>
        <authorList>
            <person name="Lee L.-H."/>
            <person name="Ser H.-L."/>
            <person name="Law J.W.-F."/>
        </authorList>
    </citation>
    <scope>NUCLEOTIDE SEQUENCE [LARGE SCALE GENOMIC DNA]</scope>
    <source>
        <strain evidence="2 3">MUSC 1</strain>
    </source>
</reference>
<gene>
    <name evidence="2" type="ORF">BIV23_05405</name>
</gene>
<dbReference type="Gene3D" id="3.30.1390.10">
    <property type="match status" value="1"/>
</dbReference>
<dbReference type="Pfam" id="PF00542">
    <property type="entry name" value="Ribosomal_L12"/>
    <property type="match status" value="1"/>
</dbReference>
<sequence length="96" mass="10602">MPRTFLLICDEIPRDIVLLDPGPQPLEVAKALRGLAGGGLWRAKQTVTQTPPVRLAEGVGDEVVSRWVGPLREAGAVIEVRTWWRYRPGKPPLPVD</sequence>
<evidence type="ECO:0000313" key="2">
    <source>
        <dbReference type="EMBL" id="OIK06920.1"/>
    </source>
</evidence>
<dbReference type="InterPro" id="IPR014719">
    <property type="entry name" value="Ribosomal_bL12_C/ClpS-like"/>
</dbReference>
<dbReference type="EMBL" id="MLYO01000012">
    <property type="protein sequence ID" value="OIK06920.1"/>
    <property type="molecule type" value="Genomic_DNA"/>
</dbReference>
<organism evidence="2 3">
    <name type="scientific">Streptomyces monashensis</name>
    <dbReference type="NCBI Taxonomy" id="1678012"/>
    <lineage>
        <taxon>Bacteria</taxon>
        <taxon>Bacillati</taxon>
        <taxon>Actinomycetota</taxon>
        <taxon>Actinomycetes</taxon>
        <taxon>Kitasatosporales</taxon>
        <taxon>Streptomycetaceae</taxon>
        <taxon>Streptomyces</taxon>
    </lineage>
</organism>
<dbReference type="AlphaFoldDB" id="A0A1S2QL75"/>
<dbReference type="GO" id="GO:0006412">
    <property type="term" value="P:translation"/>
    <property type="evidence" value="ECO:0007669"/>
    <property type="project" value="InterPro"/>
</dbReference>
<name>A0A1S2QL75_9ACTN</name>
<dbReference type="SUPFAM" id="SSF54736">
    <property type="entry name" value="ClpS-like"/>
    <property type="match status" value="1"/>
</dbReference>
<keyword evidence="3" id="KW-1185">Reference proteome</keyword>
<dbReference type="GO" id="GO:0003735">
    <property type="term" value="F:structural constituent of ribosome"/>
    <property type="evidence" value="ECO:0007669"/>
    <property type="project" value="InterPro"/>
</dbReference>
<comment type="caution">
    <text evidence="2">The sequence shown here is derived from an EMBL/GenBank/DDBJ whole genome shotgun (WGS) entry which is preliminary data.</text>
</comment>
<dbReference type="Proteomes" id="UP000179642">
    <property type="component" value="Unassembled WGS sequence"/>
</dbReference>
<evidence type="ECO:0000259" key="1">
    <source>
        <dbReference type="Pfam" id="PF00542"/>
    </source>
</evidence>
<proteinExistence type="predicted"/>
<protein>
    <recommendedName>
        <fullName evidence="1">Large ribosomal subunit protein bL12 C-terminal domain-containing protein</fullName>
    </recommendedName>
</protein>